<evidence type="ECO:0000313" key="4">
    <source>
        <dbReference type="EMBL" id="WAR11545.1"/>
    </source>
</evidence>
<feature type="domain" description="Peptidoglycan recognition protein family" evidence="3">
    <location>
        <begin position="28"/>
        <end position="159"/>
    </location>
</feature>
<protein>
    <submittedName>
        <fullName evidence="4">PGPLE-like protein</fullName>
    </submittedName>
</protein>
<comment type="similarity">
    <text evidence="1">Belongs to the N-acetylmuramoyl-L-alanine amidase 2 family.</text>
</comment>
<evidence type="ECO:0000313" key="5">
    <source>
        <dbReference type="Proteomes" id="UP001164746"/>
    </source>
</evidence>
<dbReference type="InterPro" id="IPR015510">
    <property type="entry name" value="PGRP"/>
</dbReference>
<keyword evidence="5" id="KW-1185">Reference proteome</keyword>
<dbReference type="Gene3D" id="3.40.80.10">
    <property type="entry name" value="Peptidoglycan recognition protein-like"/>
    <property type="match status" value="1"/>
</dbReference>
<sequence length="264" mass="29371">MMLSIIVLLQLLRSSSAGLGTSDSCLEVSFISRTDWNASEPIVERSNIYRGRFPLPYFFVHHTAWIYDAKDALSEWKDIGYNFLVDEAGNVYEGRGWRKVGAHTLGFNCNAFAVSVMGRYSQRLPGKKATDAIQKLIQCGVEEEHLHKDYILQGHRDSKCTATECPGERLYKEIKTWPHYPNRALTHLIECGVSQEDFAQIKWMRKKGASDKAGVTGPLADRSSDGNGFYLLVDASNSKGKDAVAILYSASSSSSLKCMVTKAT</sequence>
<dbReference type="CDD" id="cd06583">
    <property type="entry name" value="PGRP"/>
    <property type="match status" value="1"/>
</dbReference>
<dbReference type="Gene3D" id="2.60.120.200">
    <property type="match status" value="1"/>
</dbReference>
<keyword evidence="2" id="KW-0732">Signal</keyword>
<dbReference type="SMART" id="SM00701">
    <property type="entry name" value="PGRP"/>
    <property type="match status" value="1"/>
</dbReference>
<dbReference type="EMBL" id="CP111019">
    <property type="protein sequence ID" value="WAR11545.1"/>
    <property type="molecule type" value="Genomic_DNA"/>
</dbReference>
<name>A0ABY7EQL6_MYAAR</name>
<dbReference type="Pfam" id="PF01510">
    <property type="entry name" value="Amidase_2"/>
    <property type="match status" value="1"/>
</dbReference>
<evidence type="ECO:0000259" key="3">
    <source>
        <dbReference type="SMART" id="SM00701"/>
    </source>
</evidence>
<proteinExistence type="inferred from homology"/>
<dbReference type="InterPro" id="IPR002502">
    <property type="entry name" value="Amidase_domain"/>
</dbReference>
<evidence type="ECO:0000256" key="1">
    <source>
        <dbReference type="ARBA" id="ARBA00007553"/>
    </source>
</evidence>
<dbReference type="PANTHER" id="PTHR11022:SF41">
    <property type="entry name" value="PEPTIDOGLYCAN-RECOGNITION PROTEIN LC-RELATED"/>
    <property type="match status" value="1"/>
</dbReference>
<reference evidence="4" key="1">
    <citation type="submission" date="2022-11" db="EMBL/GenBank/DDBJ databases">
        <title>Centuries of genome instability and evolution in soft-shell clam transmissible cancer (bioRxiv).</title>
        <authorList>
            <person name="Hart S.F.M."/>
            <person name="Yonemitsu M.A."/>
            <person name="Giersch R.M."/>
            <person name="Beal B.F."/>
            <person name="Arriagada G."/>
            <person name="Davis B.W."/>
            <person name="Ostrander E.A."/>
            <person name="Goff S.P."/>
            <person name="Metzger M.J."/>
        </authorList>
    </citation>
    <scope>NUCLEOTIDE SEQUENCE</scope>
    <source>
        <strain evidence="4">MELC-2E11</strain>
        <tissue evidence="4">Siphon/mantle</tissue>
    </source>
</reference>
<gene>
    <name evidence="4" type="ORF">MAR_025725</name>
</gene>
<evidence type="ECO:0000256" key="2">
    <source>
        <dbReference type="SAM" id="SignalP"/>
    </source>
</evidence>
<feature type="chain" id="PRO_5045779716" evidence="2">
    <location>
        <begin position="18"/>
        <end position="264"/>
    </location>
</feature>
<dbReference type="SUPFAM" id="SSF55846">
    <property type="entry name" value="N-acetylmuramoyl-L-alanine amidase-like"/>
    <property type="match status" value="1"/>
</dbReference>
<feature type="signal peptide" evidence="2">
    <location>
        <begin position="1"/>
        <end position="17"/>
    </location>
</feature>
<dbReference type="PANTHER" id="PTHR11022">
    <property type="entry name" value="PEPTIDOGLYCAN RECOGNITION PROTEIN"/>
    <property type="match status" value="1"/>
</dbReference>
<organism evidence="4 5">
    <name type="scientific">Mya arenaria</name>
    <name type="common">Soft-shell clam</name>
    <dbReference type="NCBI Taxonomy" id="6604"/>
    <lineage>
        <taxon>Eukaryota</taxon>
        <taxon>Metazoa</taxon>
        <taxon>Spiralia</taxon>
        <taxon>Lophotrochozoa</taxon>
        <taxon>Mollusca</taxon>
        <taxon>Bivalvia</taxon>
        <taxon>Autobranchia</taxon>
        <taxon>Heteroconchia</taxon>
        <taxon>Euheterodonta</taxon>
        <taxon>Imparidentia</taxon>
        <taxon>Neoheterodontei</taxon>
        <taxon>Myida</taxon>
        <taxon>Myoidea</taxon>
        <taxon>Myidae</taxon>
        <taxon>Mya</taxon>
    </lineage>
</organism>
<dbReference type="InterPro" id="IPR036505">
    <property type="entry name" value="Amidase/PGRP_sf"/>
</dbReference>
<accession>A0ABY7EQL6</accession>
<dbReference type="Proteomes" id="UP001164746">
    <property type="component" value="Chromosome 8"/>
</dbReference>
<dbReference type="InterPro" id="IPR006619">
    <property type="entry name" value="PGRP_domain_met/bac"/>
</dbReference>